<reference evidence="1" key="1">
    <citation type="submission" date="2016-03" db="EMBL/GenBank/DDBJ databases">
        <title>Updated assembly of Pseudogymnoascus destructans, the fungus causing white-nose syndrome of bats.</title>
        <authorList>
            <person name="Palmer J.M."/>
            <person name="Drees K.P."/>
            <person name="Foster J.T."/>
            <person name="Lindner D.L."/>
        </authorList>
    </citation>
    <scope>NUCLEOTIDE SEQUENCE [LARGE SCALE GENOMIC DNA]</scope>
    <source>
        <strain evidence="1">20631-21</strain>
    </source>
</reference>
<dbReference type="RefSeq" id="XP_024326689.1">
    <property type="nucleotide sequence ID" value="XM_024465668.1"/>
</dbReference>
<dbReference type="Pfam" id="PF01026">
    <property type="entry name" value="TatD_DNase"/>
    <property type="match status" value="1"/>
</dbReference>
<dbReference type="EMBL" id="KV441389">
    <property type="protein sequence ID" value="OAF61414.1"/>
    <property type="molecule type" value="Genomic_DNA"/>
</dbReference>
<sequence>MVQSDAERGSGSDPNVFPWHLGVFDAHCHPTDTMSSIDTIPHMKANVLTVMATRAQDQELVAKISDIYCVDLESFKQHGKIIGRVIPCFGWHPWFSHQMYDDVSNASVPTDLIQRKVQHYQSALLPAPEDLNYIASLPEPFSLSKFLGEMRAYLEAYPLALVGEIGLDKSFRIPEEWESELEKSRDMEITPGGREGRRLTQYRVNMVHQKQILLAQLRLAGELQRAVSVHGVGGHGFLYNTLEETWKGHENKVVSKRKKKLTKGLEFLPSEEEDEIQPDAQTSKPFPPRICLHSYSGSPQPLKQYFHPSVPTAVYFSFSSAINMASAGSEKAIEVIKQVPDDRILLESDLHTAGDEMDRRLEEMARKICSIKGWSLEDGVRRLGENWRRFVFS</sequence>
<dbReference type="PANTHER" id="PTHR47345:SF1">
    <property type="entry name" value="CUT9-INTERACTING PROTEIN SCN1"/>
    <property type="match status" value="1"/>
</dbReference>
<proteinExistence type="predicted"/>
<dbReference type="PANTHER" id="PTHR47345">
    <property type="entry name" value="CUT9-INTERACTING PROTEIN SCN1"/>
    <property type="match status" value="1"/>
</dbReference>
<dbReference type="Gene3D" id="3.20.20.140">
    <property type="entry name" value="Metal-dependent hydrolases"/>
    <property type="match status" value="1"/>
</dbReference>
<dbReference type="InterPro" id="IPR032466">
    <property type="entry name" value="Metal_Hydrolase"/>
</dbReference>
<dbReference type="InterPro" id="IPR001130">
    <property type="entry name" value="TatD-like"/>
</dbReference>
<dbReference type="GO" id="GO:0016788">
    <property type="term" value="F:hydrolase activity, acting on ester bonds"/>
    <property type="evidence" value="ECO:0007669"/>
    <property type="project" value="InterPro"/>
</dbReference>
<dbReference type="Proteomes" id="UP000077154">
    <property type="component" value="Unassembled WGS sequence"/>
</dbReference>
<dbReference type="InterPro" id="IPR053044">
    <property type="entry name" value="Metallo-hydrolase/TatD-type"/>
</dbReference>
<dbReference type="SUPFAM" id="SSF51556">
    <property type="entry name" value="Metallo-dependent hydrolases"/>
    <property type="match status" value="1"/>
</dbReference>
<dbReference type="eggNOG" id="KOG3020">
    <property type="taxonomic scope" value="Eukaryota"/>
</dbReference>
<dbReference type="AlphaFoldDB" id="A0A177AJR6"/>
<organism evidence="1">
    <name type="scientific">Pseudogymnoascus destructans</name>
    <dbReference type="NCBI Taxonomy" id="655981"/>
    <lineage>
        <taxon>Eukaryota</taxon>
        <taxon>Fungi</taxon>
        <taxon>Dikarya</taxon>
        <taxon>Ascomycota</taxon>
        <taxon>Pezizomycotina</taxon>
        <taxon>Leotiomycetes</taxon>
        <taxon>Thelebolales</taxon>
        <taxon>Thelebolaceae</taxon>
        <taxon>Pseudogymnoascus</taxon>
    </lineage>
</organism>
<protein>
    <recommendedName>
        <fullName evidence="2">Metallo-dependent hydrolase</fullName>
    </recommendedName>
</protein>
<accession>A0A177AJR6</accession>
<dbReference type="VEuPathDB" id="FungiDB:GMDG_06788"/>
<dbReference type="OrthoDB" id="413993at2759"/>
<gene>
    <name evidence="1" type="ORF">VC83_01998</name>
</gene>
<dbReference type="GeneID" id="36285084"/>
<name>A0A177AJR6_9PEZI</name>
<evidence type="ECO:0000313" key="1">
    <source>
        <dbReference type="EMBL" id="OAF61414.1"/>
    </source>
</evidence>
<evidence type="ECO:0008006" key="2">
    <source>
        <dbReference type="Google" id="ProtNLM"/>
    </source>
</evidence>